<dbReference type="EnsemblPlants" id="KRH71004">
    <property type="protein sequence ID" value="KRH71004"/>
    <property type="gene ID" value="GLYMA_02G123300"/>
</dbReference>
<evidence type="ECO:0000313" key="3">
    <source>
        <dbReference type="Proteomes" id="UP000008827"/>
    </source>
</evidence>
<dbReference type="InterPro" id="IPR032675">
    <property type="entry name" value="LRR_dom_sf"/>
</dbReference>
<protein>
    <submittedName>
        <fullName evidence="1 2">Uncharacterized protein</fullName>
    </submittedName>
</protein>
<dbReference type="PaxDb" id="3847-GLYMA02G13655.1"/>
<dbReference type="SMR" id="K7K7X9"/>
<dbReference type="Gramene" id="KRH71004">
    <property type="protein sequence ID" value="KRH71004"/>
    <property type="gene ID" value="GLYMA_02G123300"/>
</dbReference>
<gene>
    <name evidence="1" type="ORF">GLYMA_02G123300</name>
</gene>
<dbReference type="InParanoid" id="K7K7X9"/>
<dbReference type="Gene3D" id="3.80.10.10">
    <property type="entry name" value="Ribonuclease Inhibitor"/>
    <property type="match status" value="1"/>
</dbReference>
<evidence type="ECO:0000313" key="1">
    <source>
        <dbReference type="EMBL" id="KRH71004.1"/>
    </source>
</evidence>
<proteinExistence type="predicted"/>
<name>K7K7X9_SOYBN</name>
<accession>K7K7X9</accession>
<dbReference type="HOGENOM" id="CLU_1024547_0_0_1"/>
<evidence type="ECO:0000313" key="2">
    <source>
        <dbReference type="EnsemblPlants" id="KRH71004"/>
    </source>
</evidence>
<reference evidence="1 2" key="1">
    <citation type="journal article" date="2010" name="Nature">
        <title>Genome sequence of the palaeopolyploid soybean.</title>
        <authorList>
            <person name="Schmutz J."/>
            <person name="Cannon S.B."/>
            <person name="Schlueter J."/>
            <person name="Ma J."/>
            <person name="Mitros T."/>
            <person name="Nelson W."/>
            <person name="Hyten D.L."/>
            <person name="Song Q."/>
            <person name="Thelen J.J."/>
            <person name="Cheng J."/>
            <person name="Xu D."/>
            <person name="Hellsten U."/>
            <person name="May G.D."/>
            <person name="Yu Y."/>
            <person name="Sakurai T."/>
            <person name="Umezawa T."/>
            <person name="Bhattacharyya M.K."/>
            <person name="Sandhu D."/>
            <person name="Valliyodan B."/>
            <person name="Lindquist E."/>
            <person name="Peto M."/>
            <person name="Grant D."/>
            <person name="Shu S."/>
            <person name="Goodstein D."/>
            <person name="Barry K."/>
            <person name="Futrell-Griggs M."/>
            <person name="Abernathy B."/>
            <person name="Du J."/>
            <person name="Tian Z."/>
            <person name="Zhu L."/>
            <person name="Gill N."/>
            <person name="Joshi T."/>
            <person name="Libault M."/>
            <person name="Sethuraman A."/>
            <person name="Zhang X.-C."/>
            <person name="Shinozaki K."/>
            <person name="Nguyen H.T."/>
            <person name="Wing R.A."/>
            <person name="Cregan P."/>
            <person name="Specht J."/>
            <person name="Grimwood J."/>
            <person name="Rokhsar D."/>
            <person name="Stacey G."/>
            <person name="Shoemaker R.C."/>
            <person name="Jackson S.A."/>
        </authorList>
    </citation>
    <scope>NUCLEOTIDE SEQUENCE [LARGE SCALE GENOMIC DNA]</scope>
    <source>
        <strain evidence="2">cv. Williams 82</strain>
        <tissue evidence="1">Callus</tissue>
    </source>
</reference>
<organism evidence="2">
    <name type="scientific">Glycine max</name>
    <name type="common">Soybean</name>
    <name type="synonym">Glycine hispida</name>
    <dbReference type="NCBI Taxonomy" id="3847"/>
    <lineage>
        <taxon>Eukaryota</taxon>
        <taxon>Viridiplantae</taxon>
        <taxon>Streptophyta</taxon>
        <taxon>Embryophyta</taxon>
        <taxon>Tracheophyta</taxon>
        <taxon>Spermatophyta</taxon>
        <taxon>Magnoliopsida</taxon>
        <taxon>eudicotyledons</taxon>
        <taxon>Gunneridae</taxon>
        <taxon>Pentapetalae</taxon>
        <taxon>rosids</taxon>
        <taxon>fabids</taxon>
        <taxon>Fabales</taxon>
        <taxon>Fabaceae</taxon>
        <taxon>Papilionoideae</taxon>
        <taxon>50 kb inversion clade</taxon>
        <taxon>NPAAA clade</taxon>
        <taxon>indigoferoid/millettioid clade</taxon>
        <taxon>Phaseoleae</taxon>
        <taxon>Glycine</taxon>
        <taxon>Glycine subgen. Soja</taxon>
    </lineage>
</organism>
<dbReference type="STRING" id="3847.K7K7X9"/>
<dbReference type="Proteomes" id="UP000008827">
    <property type="component" value="Chromosome 2"/>
</dbReference>
<dbReference type="eggNOG" id="KOG0529">
    <property type="taxonomic scope" value="Eukaryota"/>
</dbReference>
<dbReference type="OMA" id="ANDEMNW"/>
<dbReference type="SUPFAM" id="SSF52047">
    <property type="entry name" value="RNI-like"/>
    <property type="match status" value="1"/>
</dbReference>
<reference evidence="2" key="2">
    <citation type="submission" date="2018-02" db="UniProtKB">
        <authorList>
            <consortium name="EnsemblPlants"/>
        </authorList>
    </citation>
    <scope>IDENTIFICATION</scope>
    <source>
        <strain evidence="2">Williams 82</strain>
    </source>
</reference>
<dbReference type="AlphaFoldDB" id="K7K7X9"/>
<sequence length="272" mass="31029">MDTNLQKIDHFQESDSIVTADQNHHIPTSNWCTEEIVQEITKFQDLLSEYDCKIGRLTLARLLTALDMLSSQHDGRKSNTEEVLQLYTDMMKLDPTHSIYYKDECSLISLKRITSTRDSLIPYCHYYKDATETVSGNVCLRLQNLSLSRIGSIQNLLWVQMLDLSHNELRPIEGLDAMQLLSCLNLMLNNSYNELGSHSIDTTRYLSSSPVAHTEEFAKDPTPKFWEAFLIFGNLALTELNITGNAVADENFRSFLVKVLPTLTWLGDEELS</sequence>
<reference evidence="1" key="3">
    <citation type="submission" date="2018-07" db="EMBL/GenBank/DDBJ databases">
        <title>WGS assembly of Glycine max.</title>
        <authorList>
            <person name="Schmutz J."/>
            <person name="Cannon S."/>
            <person name="Schlueter J."/>
            <person name="Ma J."/>
            <person name="Mitros T."/>
            <person name="Nelson W."/>
            <person name="Hyten D."/>
            <person name="Song Q."/>
            <person name="Thelen J."/>
            <person name="Cheng J."/>
            <person name="Xu D."/>
            <person name="Hellsten U."/>
            <person name="May G."/>
            <person name="Yu Y."/>
            <person name="Sakurai T."/>
            <person name="Umezawa T."/>
            <person name="Bhattacharyya M."/>
            <person name="Sandhu D."/>
            <person name="Valliyodan B."/>
            <person name="Lindquist E."/>
            <person name="Peto M."/>
            <person name="Grant D."/>
            <person name="Shu S."/>
            <person name="Goodstein D."/>
            <person name="Barry K."/>
            <person name="Futrell-Griggs M."/>
            <person name="Abernathy B."/>
            <person name="Du J."/>
            <person name="Tian Z."/>
            <person name="Zhu L."/>
            <person name="Gill N."/>
            <person name="Joshi T."/>
            <person name="Libault M."/>
            <person name="Sethuraman A."/>
            <person name="Zhang X."/>
            <person name="Shinozaki K."/>
            <person name="Nguyen H."/>
            <person name="Wing R."/>
            <person name="Cregan P."/>
            <person name="Specht J."/>
            <person name="Grimwood J."/>
            <person name="Rokhsar D."/>
            <person name="Stacey G."/>
            <person name="Shoemaker R."/>
            <person name="Jackson S."/>
        </authorList>
    </citation>
    <scope>NUCLEOTIDE SEQUENCE</scope>
    <source>
        <tissue evidence="1">Callus</tissue>
    </source>
</reference>
<dbReference type="EMBL" id="CM000835">
    <property type="protein sequence ID" value="KRH71004.1"/>
    <property type="molecule type" value="Genomic_DNA"/>
</dbReference>
<keyword evidence="3" id="KW-1185">Reference proteome</keyword>